<gene>
    <name evidence="11" type="ORF">LPLAT_LOCUS8397</name>
</gene>
<dbReference type="InterPro" id="IPR043128">
    <property type="entry name" value="Rev_trsase/Diguanyl_cyclase"/>
</dbReference>
<dbReference type="FunFam" id="1.10.340.70:FF:000001">
    <property type="entry name" value="Retrovirus-related Pol polyprotein from transposon gypsy-like Protein"/>
    <property type="match status" value="1"/>
</dbReference>
<evidence type="ECO:0000259" key="9">
    <source>
        <dbReference type="PROSITE" id="PS50878"/>
    </source>
</evidence>
<dbReference type="GO" id="GO:0008270">
    <property type="term" value="F:zinc ion binding"/>
    <property type="evidence" value="ECO:0007669"/>
    <property type="project" value="InterPro"/>
</dbReference>
<organism evidence="11 12">
    <name type="scientific">Lasius platythorax</name>
    <dbReference type="NCBI Taxonomy" id="488582"/>
    <lineage>
        <taxon>Eukaryota</taxon>
        <taxon>Metazoa</taxon>
        <taxon>Ecdysozoa</taxon>
        <taxon>Arthropoda</taxon>
        <taxon>Hexapoda</taxon>
        <taxon>Insecta</taxon>
        <taxon>Pterygota</taxon>
        <taxon>Neoptera</taxon>
        <taxon>Endopterygota</taxon>
        <taxon>Hymenoptera</taxon>
        <taxon>Apocrita</taxon>
        <taxon>Aculeata</taxon>
        <taxon>Formicoidea</taxon>
        <taxon>Formicidae</taxon>
        <taxon>Formicinae</taxon>
        <taxon>Lasius</taxon>
        <taxon>Lasius</taxon>
    </lineage>
</organism>
<dbReference type="Gene3D" id="1.10.340.70">
    <property type="match status" value="1"/>
</dbReference>
<dbReference type="InterPro" id="IPR041373">
    <property type="entry name" value="RT_RNaseH"/>
</dbReference>
<evidence type="ECO:0000256" key="2">
    <source>
        <dbReference type="ARBA" id="ARBA00022679"/>
    </source>
</evidence>
<evidence type="ECO:0000256" key="7">
    <source>
        <dbReference type="ARBA" id="ARBA00022918"/>
    </source>
</evidence>
<dbReference type="CDD" id="cd09274">
    <property type="entry name" value="RNase_HI_RT_Ty3"/>
    <property type="match status" value="1"/>
</dbReference>
<dbReference type="Gene3D" id="3.30.420.10">
    <property type="entry name" value="Ribonuclease H-like superfamily/Ribonuclease H"/>
    <property type="match status" value="1"/>
</dbReference>
<dbReference type="FunFam" id="3.30.70.270:FF:000026">
    <property type="entry name" value="Transposon Ty3-G Gag-Pol polyprotein"/>
    <property type="match status" value="1"/>
</dbReference>
<dbReference type="Gene3D" id="3.10.10.10">
    <property type="entry name" value="HIV Type 1 Reverse Transcriptase, subunit A, domain 1"/>
    <property type="match status" value="1"/>
</dbReference>
<evidence type="ECO:0000313" key="12">
    <source>
        <dbReference type="Proteomes" id="UP001497644"/>
    </source>
</evidence>
<evidence type="ECO:0000259" key="10">
    <source>
        <dbReference type="PROSITE" id="PS50994"/>
    </source>
</evidence>
<dbReference type="InterPro" id="IPR021109">
    <property type="entry name" value="Peptidase_aspartic_dom_sf"/>
</dbReference>
<keyword evidence="2" id="KW-0808">Transferase</keyword>
<dbReference type="PANTHER" id="PTHR37984:SF5">
    <property type="entry name" value="PROTEIN NYNRIN-LIKE"/>
    <property type="match status" value="1"/>
</dbReference>
<dbReference type="FunFam" id="3.10.20.370:FF:000001">
    <property type="entry name" value="Retrovirus-related Pol polyprotein from transposon 17.6-like protein"/>
    <property type="match status" value="1"/>
</dbReference>
<dbReference type="InterPro" id="IPR012337">
    <property type="entry name" value="RNaseH-like_sf"/>
</dbReference>
<dbReference type="InterPro" id="IPR001584">
    <property type="entry name" value="Integrase_cat-core"/>
</dbReference>
<evidence type="ECO:0000256" key="3">
    <source>
        <dbReference type="ARBA" id="ARBA00022695"/>
    </source>
</evidence>
<dbReference type="Pfam" id="PF00078">
    <property type="entry name" value="RVT_1"/>
    <property type="match status" value="1"/>
</dbReference>
<keyword evidence="6" id="KW-0378">Hydrolase</keyword>
<dbReference type="PANTHER" id="PTHR37984">
    <property type="entry name" value="PROTEIN CBG26694"/>
    <property type="match status" value="1"/>
</dbReference>
<dbReference type="Proteomes" id="UP001497644">
    <property type="component" value="Chromosome 4"/>
</dbReference>
<dbReference type="PROSITE" id="PS50878">
    <property type="entry name" value="RT_POL"/>
    <property type="match status" value="1"/>
</dbReference>
<keyword evidence="12" id="KW-1185">Reference proteome</keyword>
<dbReference type="InterPro" id="IPR036397">
    <property type="entry name" value="RNaseH_sf"/>
</dbReference>
<dbReference type="GO" id="GO:0015074">
    <property type="term" value="P:DNA integration"/>
    <property type="evidence" value="ECO:0007669"/>
    <property type="project" value="InterPro"/>
</dbReference>
<evidence type="ECO:0000256" key="4">
    <source>
        <dbReference type="ARBA" id="ARBA00022722"/>
    </source>
</evidence>
<keyword evidence="4" id="KW-0540">Nuclease</keyword>
<dbReference type="Pfam" id="PF00665">
    <property type="entry name" value="rve"/>
    <property type="match status" value="1"/>
</dbReference>
<dbReference type="SUPFAM" id="SSF56672">
    <property type="entry name" value="DNA/RNA polymerases"/>
    <property type="match status" value="1"/>
</dbReference>
<feature type="domain" description="Integrase catalytic" evidence="10">
    <location>
        <begin position="1240"/>
        <end position="1397"/>
    </location>
</feature>
<dbReference type="GO" id="GO:0003676">
    <property type="term" value="F:nucleic acid binding"/>
    <property type="evidence" value="ECO:0007669"/>
    <property type="project" value="InterPro"/>
</dbReference>
<evidence type="ECO:0000256" key="5">
    <source>
        <dbReference type="ARBA" id="ARBA00022759"/>
    </source>
</evidence>
<dbReference type="Pfam" id="PF17917">
    <property type="entry name" value="RT_RNaseH"/>
    <property type="match status" value="1"/>
</dbReference>
<evidence type="ECO:0000256" key="6">
    <source>
        <dbReference type="ARBA" id="ARBA00022801"/>
    </source>
</evidence>
<sequence length="1531" mass="174185">MPISADSVRASLEELSLADLKKEALKFNIKMETKDPLLYVDAIVEQLLKNSTSEEASKVSEDSRRRYHLRSASTGNTSKSKPVPDLSVPCSERAPSMENEFPPVYSLKMQQLGENLARQMADMTQQMSSLMLEQSRQQQALMQQMFAAMNMNNMNNANFNSATVPSAHSFAQGYEPHVQRSTISSVSTAHNNMTSNSTSVPVPGAHFLAQESDNHIQRSSISSASTAQAVKLLSTHIPDFSGSEDEDVDSWIHTVERVAQIHGVSNDVLLLAATGKLKKTARKWFDLYITKLIESWSYFREAIIKRFKRPVLFHVAIQKAEARKWLFMKETFHDYAMDKLVLLRNLGLKDKDTIHLLINGIGSRSLRELASTLRVSSVDEFLEEMHIITSASGEFQKKFQSFSPKVQSTKPVPSSSNKEASQQKEIFCVYCRAKGHTRDECPKLKKKDNASSSRFPNKTPPVAVVEQQEVAASSTSSSSVVAVVSEVPGRKIEINDSKLKVVSINNRECSMWALLDTGSPISLICPSAFKKIFNSDFLSLNSNVFNSHGSLLSKFRFKGINNVPIMISGLISTTIVLQVLPDFVANINLHVLKEDSCSLDLIIGRDFIKNNSISVLYNPSGEDLESKVLLFQEIASTEVINNKVSDLRATISDVDIDFGPDVKDLLISTILEVENMDLPPVEDEYLVKLSLKDESVFAFSPRRFAWTERLQMREITDDLLNRGIIRISSSPYCARVVPVKKKNGSLRLCVDMRPLNSKVIKQKYPFPLIEDCLARLSNKSIFTLLDLKDGFHQIKVHPDFTKFFAFATPDGQFEYTRLPFGFCEAPAEFQKRLIQILQPLIREDRVIVYIDDILIPSITVQDNLSVLKEVLLLLKRYNFEVNYNKCMFLKKELEYLGYILSPSGITLSVRHVEAVNNFPKPKKLVELQRFLGLTNYFRKFIKNYAKLAKPLQDLLRKTSSFNFDQGCLNAFNSLKDALTSFPVLCLYNPCAETELHTDASSLALAAILLQKQHSGQWAPISYYSQSTNKAEAQYHSYELEMLAVVKSVERFHIYLYGLQFKIVTDCNALVYALNKAHLNPRIARWTLRLQNYRFNIIHREGRRMMHVDALSRVVAYHEPLTLEQELQYRQLQDTRLKGIAEDLEFSNDDKFELIEGLVYKKGPDKARFVVPESMVTNIIRAYHDEMAHCGIEKTIKGITSNYWFPSLRKRTQDYIDNCLKCIIYNVSSNINEGELQITNNPSAPFSILHTDHFGPILDNVEGFKYILLVVDAFSRFTWLFPCKSTTSKESIKHFKFLFHTFGYPEVLISDRGTCFTSLEFTEFIKICGVKHTLVAVAAPWANGIVERINRFLKSSLKKLIEDPTDWHSWLGDTQYVINNTYHSTLKTSPSKMFLGYDQRGHTDTKLIQFLNKLAKTELDPNTVRVDAQRLASETIDKVKLYNKGYYDKHHKKPTKYNTGDYVMIRDTSIKLGESKKLKPCYKGPYLVSKVLNKNRYVIKDIPGFNISSKPYNSILSPDRLKLWIKPLIPPN</sequence>
<dbReference type="EC" id="2.7.7.49" evidence="1"/>
<dbReference type="GO" id="GO:0042575">
    <property type="term" value="C:DNA polymerase complex"/>
    <property type="evidence" value="ECO:0007669"/>
    <property type="project" value="UniProtKB-ARBA"/>
</dbReference>
<keyword evidence="5" id="KW-0255">Endonuclease</keyword>
<proteinExistence type="predicted"/>
<dbReference type="InterPro" id="IPR041588">
    <property type="entry name" value="Integrase_H2C2"/>
</dbReference>
<dbReference type="EMBL" id="OZ034827">
    <property type="protein sequence ID" value="CAL1682475.1"/>
    <property type="molecule type" value="Genomic_DNA"/>
</dbReference>
<feature type="compositionally biased region" description="Basic and acidic residues" evidence="8">
    <location>
        <begin position="55"/>
        <end position="64"/>
    </location>
</feature>
<dbReference type="Gene3D" id="3.30.70.270">
    <property type="match status" value="2"/>
</dbReference>
<dbReference type="InterPro" id="IPR000477">
    <property type="entry name" value="RT_dom"/>
</dbReference>
<keyword evidence="7" id="KW-0695">RNA-directed DNA polymerase</keyword>
<dbReference type="InterPro" id="IPR050951">
    <property type="entry name" value="Retrovirus_Pol_polyprotein"/>
</dbReference>
<reference evidence="11" key="1">
    <citation type="submission" date="2024-04" db="EMBL/GenBank/DDBJ databases">
        <authorList>
            <consortium name="Molecular Ecology Group"/>
        </authorList>
    </citation>
    <scope>NUCLEOTIDE SEQUENCE</scope>
</reference>
<keyword evidence="3" id="KW-0548">Nucleotidyltransferase</keyword>
<protein>
    <recommendedName>
        <fullName evidence="1">RNA-directed DNA polymerase</fullName>
        <ecNumber evidence="1">2.7.7.49</ecNumber>
    </recommendedName>
</protein>
<evidence type="ECO:0000313" key="11">
    <source>
        <dbReference type="EMBL" id="CAL1682475.1"/>
    </source>
</evidence>
<dbReference type="SUPFAM" id="SSF57756">
    <property type="entry name" value="Retrovirus zinc finger-like domains"/>
    <property type="match status" value="1"/>
</dbReference>
<feature type="region of interest" description="Disordered" evidence="8">
    <location>
        <begin position="51"/>
        <end position="92"/>
    </location>
</feature>
<dbReference type="GO" id="GO:0016787">
    <property type="term" value="F:hydrolase activity"/>
    <property type="evidence" value="ECO:0007669"/>
    <property type="project" value="UniProtKB-KW"/>
</dbReference>
<feature type="domain" description="Reverse transcriptase" evidence="9">
    <location>
        <begin position="720"/>
        <end position="900"/>
    </location>
</feature>
<dbReference type="InterPro" id="IPR043502">
    <property type="entry name" value="DNA/RNA_pol_sf"/>
</dbReference>
<feature type="compositionally biased region" description="Polar residues" evidence="8">
    <location>
        <begin position="71"/>
        <end position="80"/>
    </location>
</feature>
<accession>A0AAV2NPR6</accession>
<dbReference type="GO" id="GO:0004519">
    <property type="term" value="F:endonuclease activity"/>
    <property type="evidence" value="ECO:0007669"/>
    <property type="project" value="UniProtKB-KW"/>
</dbReference>
<dbReference type="InterPro" id="IPR036875">
    <property type="entry name" value="Znf_CCHC_sf"/>
</dbReference>
<dbReference type="GO" id="GO:0003964">
    <property type="term" value="F:RNA-directed DNA polymerase activity"/>
    <property type="evidence" value="ECO:0007669"/>
    <property type="project" value="UniProtKB-KW"/>
</dbReference>
<dbReference type="CDD" id="cd01647">
    <property type="entry name" value="RT_LTR"/>
    <property type="match status" value="1"/>
</dbReference>
<dbReference type="PROSITE" id="PS50994">
    <property type="entry name" value="INTEGRASE"/>
    <property type="match status" value="1"/>
</dbReference>
<dbReference type="Gene3D" id="2.40.70.10">
    <property type="entry name" value="Acid Proteases"/>
    <property type="match status" value="1"/>
</dbReference>
<dbReference type="Pfam" id="PF17921">
    <property type="entry name" value="Integrase_H2C2"/>
    <property type="match status" value="1"/>
</dbReference>
<evidence type="ECO:0000256" key="8">
    <source>
        <dbReference type="SAM" id="MobiDB-lite"/>
    </source>
</evidence>
<name>A0AAV2NPR6_9HYME</name>
<dbReference type="SUPFAM" id="SSF53098">
    <property type="entry name" value="Ribonuclease H-like"/>
    <property type="match status" value="1"/>
</dbReference>
<evidence type="ECO:0000256" key="1">
    <source>
        <dbReference type="ARBA" id="ARBA00012493"/>
    </source>
</evidence>